<sequence>MVELILLQPADRKQFIKDNQWAFRYGALAEFGKRNDQFEEGDEIIARQTIENCIDQGTAYRIWQNGQKAGGAVVNIKGDHGSLELLFVNPTMHSHGIGKAAWRAIEQMYPKVKVWETITPYFETRNIHFYVNKCGFKIVEFYNPRHPDPSWSAADNQVGWLDFRFEKRME</sequence>
<dbReference type="RefSeq" id="WP_143112763.1">
    <property type="nucleotide sequence ID" value="NZ_CABFNH010000006.1"/>
</dbReference>
<dbReference type="InterPro" id="IPR016181">
    <property type="entry name" value="Acyl_CoA_acyltransferase"/>
</dbReference>
<feature type="domain" description="N-acetyltransferase" evidence="1">
    <location>
        <begin position="2"/>
        <end position="170"/>
    </location>
</feature>
<gene>
    <name evidence="2" type="ORF">LMUP508_00615</name>
</gene>
<dbReference type="PROSITE" id="PS51186">
    <property type="entry name" value="GNAT"/>
    <property type="match status" value="1"/>
</dbReference>
<dbReference type="SUPFAM" id="SSF55729">
    <property type="entry name" value="Acyl-CoA N-acyltransferases (Nat)"/>
    <property type="match status" value="1"/>
</dbReference>
<accession>A0A508YJH7</accession>
<dbReference type="GO" id="GO:0016747">
    <property type="term" value="F:acyltransferase activity, transferring groups other than amino-acyl groups"/>
    <property type="evidence" value="ECO:0007669"/>
    <property type="project" value="InterPro"/>
</dbReference>
<evidence type="ECO:0000259" key="1">
    <source>
        <dbReference type="PROSITE" id="PS51186"/>
    </source>
</evidence>
<dbReference type="InterPro" id="IPR000182">
    <property type="entry name" value="GNAT_dom"/>
</dbReference>
<reference evidence="2 3" key="1">
    <citation type="submission" date="2019-06" db="EMBL/GenBank/DDBJ databases">
        <authorList>
            <person name="Rodrigo-Torres L."/>
            <person name="Arahal R. D."/>
            <person name="Lucena T."/>
        </authorList>
    </citation>
    <scope>NUCLEOTIDE SEQUENCE [LARGE SCALE GENOMIC DNA]</scope>
    <source>
        <strain evidence="2 3">INIA P508</strain>
    </source>
</reference>
<dbReference type="CDD" id="cd04301">
    <property type="entry name" value="NAT_SF"/>
    <property type="match status" value="1"/>
</dbReference>
<evidence type="ECO:0000313" key="3">
    <source>
        <dbReference type="Proteomes" id="UP000365705"/>
    </source>
</evidence>
<dbReference type="Gene3D" id="3.40.630.30">
    <property type="match status" value="1"/>
</dbReference>
<protein>
    <recommendedName>
        <fullName evidence="1">N-acetyltransferase domain-containing protein</fullName>
    </recommendedName>
</protein>
<dbReference type="EMBL" id="CABFNH010000006">
    <property type="protein sequence ID" value="VTZ88974.1"/>
    <property type="molecule type" value="Genomic_DNA"/>
</dbReference>
<proteinExistence type="predicted"/>
<dbReference type="Proteomes" id="UP000365705">
    <property type="component" value="Unassembled WGS sequence"/>
</dbReference>
<name>A0A508YJH7_LIMMU</name>
<dbReference type="Pfam" id="PF00583">
    <property type="entry name" value="Acetyltransf_1"/>
    <property type="match status" value="1"/>
</dbReference>
<dbReference type="AlphaFoldDB" id="A0A508YJH7"/>
<organism evidence="2 3">
    <name type="scientific">Limosilactobacillus mucosae</name>
    <name type="common">Lactobacillus mucosae</name>
    <dbReference type="NCBI Taxonomy" id="97478"/>
    <lineage>
        <taxon>Bacteria</taxon>
        <taxon>Bacillati</taxon>
        <taxon>Bacillota</taxon>
        <taxon>Bacilli</taxon>
        <taxon>Lactobacillales</taxon>
        <taxon>Lactobacillaceae</taxon>
        <taxon>Limosilactobacillus</taxon>
    </lineage>
</organism>
<evidence type="ECO:0000313" key="2">
    <source>
        <dbReference type="EMBL" id="VTZ88974.1"/>
    </source>
</evidence>